<gene>
    <name evidence="5" type="ORF">LMG27198_50540</name>
</gene>
<protein>
    <submittedName>
        <fullName evidence="5">Patatin</fullName>
    </submittedName>
</protein>
<dbReference type="PROSITE" id="PS51635">
    <property type="entry name" value="PNPLA"/>
    <property type="match status" value="1"/>
</dbReference>
<dbReference type="InterPro" id="IPR002641">
    <property type="entry name" value="PNPLA_dom"/>
</dbReference>
<evidence type="ECO:0000313" key="5">
    <source>
        <dbReference type="EMBL" id="GLI96062.1"/>
    </source>
</evidence>
<dbReference type="Gene3D" id="3.40.1090.10">
    <property type="entry name" value="Cytosolic phospholipase A2 catalytic domain"/>
    <property type="match status" value="1"/>
</dbReference>
<reference evidence="5" key="1">
    <citation type="journal article" date="2023" name="Int. J. Syst. Evol. Microbiol.">
        <title>Methylocystis iwaonis sp. nov., a type II methane-oxidizing bacterium from surface soil of a rice paddy field in Japan, and emended description of the genus Methylocystis (ex Whittenbury et al. 1970) Bowman et al. 1993.</title>
        <authorList>
            <person name="Kaise H."/>
            <person name="Sawadogo J.B."/>
            <person name="Alam M.S."/>
            <person name="Ueno C."/>
            <person name="Dianou D."/>
            <person name="Shinjo R."/>
            <person name="Asakawa S."/>
        </authorList>
    </citation>
    <scope>NUCLEOTIDE SEQUENCE</scope>
    <source>
        <strain evidence="5">LMG27198</strain>
    </source>
</reference>
<dbReference type="EMBL" id="BSEC01000007">
    <property type="protein sequence ID" value="GLI96062.1"/>
    <property type="molecule type" value="Genomic_DNA"/>
</dbReference>
<dbReference type="Proteomes" id="UP001144323">
    <property type="component" value="Unassembled WGS sequence"/>
</dbReference>
<feature type="active site" description="Nucleophile" evidence="3">
    <location>
        <position position="73"/>
    </location>
</feature>
<name>A0A9W6GZW5_9HYPH</name>
<comment type="caution">
    <text evidence="5">The sequence shown here is derived from an EMBL/GenBank/DDBJ whole genome shotgun (WGS) entry which is preliminary data.</text>
</comment>
<evidence type="ECO:0000313" key="6">
    <source>
        <dbReference type="Proteomes" id="UP001144323"/>
    </source>
</evidence>
<keyword evidence="3" id="KW-0378">Hydrolase</keyword>
<organism evidence="5 6">
    <name type="scientific">Methylocystis echinoides</name>
    <dbReference type="NCBI Taxonomy" id="29468"/>
    <lineage>
        <taxon>Bacteria</taxon>
        <taxon>Pseudomonadati</taxon>
        <taxon>Pseudomonadota</taxon>
        <taxon>Alphaproteobacteria</taxon>
        <taxon>Hyphomicrobiales</taxon>
        <taxon>Methylocystaceae</taxon>
        <taxon>Methylocystis</taxon>
    </lineage>
</organism>
<dbReference type="CDD" id="cd07199">
    <property type="entry name" value="Pat17_PNPLA8_PNPLA9_like"/>
    <property type="match status" value="1"/>
</dbReference>
<sequence>MSYEQPVLPRSAGSIPARRVQQSWPADRDFRILSIDGGGIRGVFPAGVLADFEATLGADASIVEYFDLVAGTSTGGILALGLGAGKSAREIRDLYMHRGPQIFPPVWDNAAGRIWKFIRNNFINAAFHRYNRLALERTLQEFLGEKLLGESKVRHVIPSFDGRFSEVFLFKTRHHADYEQDWRRKMVEVALATSAAPTIYRALDTGGFRLIDGGVWANNPLMLAVIEAMVCYDVPPERIKILSIGCGQDPFRVTRRMAVGGLFHWRGVIGAAMHAQSLAATNQARLLLGPQNVVRIDPAITGAPIELDDYRRAMDELLPAVAGAVAAHRDRVCSMFLAQKVAPFVPVPTPSGMDVRRAIDEAAVAG</sequence>
<dbReference type="GO" id="GO:0016787">
    <property type="term" value="F:hydrolase activity"/>
    <property type="evidence" value="ECO:0007669"/>
    <property type="project" value="UniProtKB-UniRule"/>
</dbReference>
<feature type="short sequence motif" description="GXGXXG" evidence="3">
    <location>
        <begin position="37"/>
        <end position="42"/>
    </location>
</feature>
<feature type="domain" description="PNPLA" evidence="4">
    <location>
        <begin position="33"/>
        <end position="225"/>
    </location>
</feature>
<feature type="short sequence motif" description="DGA/G" evidence="3">
    <location>
        <begin position="212"/>
        <end position="214"/>
    </location>
</feature>
<keyword evidence="6" id="KW-1185">Reference proteome</keyword>
<dbReference type="PANTHER" id="PTHR32176">
    <property type="entry name" value="XYLOSE ISOMERASE"/>
    <property type="match status" value="1"/>
</dbReference>
<dbReference type="Pfam" id="PF01734">
    <property type="entry name" value="Patatin"/>
    <property type="match status" value="1"/>
</dbReference>
<accession>A0A9W6GZW5</accession>
<evidence type="ECO:0000256" key="2">
    <source>
        <dbReference type="ARBA" id="ARBA00023098"/>
    </source>
</evidence>
<evidence type="ECO:0000256" key="1">
    <source>
        <dbReference type="ARBA" id="ARBA00010240"/>
    </source>
</evidence>
<proteinExistence type="inferred from homology"/>
<comment type="similarity">
    <text evidence="1">Belongs to the patatin family.</text>
</comment>
<keyword evidence="3" id="KW-0442">Lipid degradation</keyword>
<dbReference type="NCBIfam" id="NF041079">
    <property type="entry name" value="CBASS_lipase"/>
    <property type="match status" value="1"/>
</dbReference>
<dbReference type="SUPFAM" id="SSF52151">
    <property type="entry name" value="FabD/lysophospholipase-like"/>
    <property type="match status" value="1"/>
</dbReference>
<feature type="active site" description="Proton acceptor" evidence="3">
    <location>
        <position position="212"/>
    </location>
</feature>
<evidence type="ECO:0000256" key="3">
    <source>
        <dbReference type="PROSITE-ProRule" id="PRU01161"/>
    </source>
</evidence>
<dbReference type="AlphaFoldDB" id="A0A9W6GZW5"/>
<feature type="short sequence motif" description="GXSXG" evidence="3">
    <location>
        <begin position="71"/>
        <end position="75"/>
    </location>
</feature>
<dbReference type="GO" id="GO:0016042">
    <property type="term" value="P:lipid catabolic process"/>
    <property type="evidence" value="ECO:0007669"/>
    <property type="project" value="UniProtKB-UniRule"/>
</dbReference>
<keyword evidence="2 3" id="KW-0443">Lipid metabolism</keyword>
<dbReference type="InterPro" id="IPR016035">
    <property type="entry name" value="Acyl_Trfase/lysoPLipase"/>
</dbReference>
<dbReference type="PANTHER" id="PTHR32176:SF92">
    <property type="entry name" value="XYLOSE ISOMERASE"/>
    <property type="match status" value="1"/>
</dbReference>
<dbReference type="RefSeq" id="WP_281807201.1">
    <property type="nucleotide sequence ID" value="NZ_BSEC01000007.1"/>
</dbReference>
<evidence type="ECO:0000259" key="4">
    <source>
        <dbReference type="PROSITE" id="PS51635"/>
    </source>
</evidence>